<dbReference type="AlphaFoldDB" id="A0A7M3SA52"/>
<reference evidence="2 3" key="2">
    <citation type="submission" date="2020-08" db="EMBL/GenBank/DDBJ databases">
        <authorList>
            <person name="Ueki A."/>
            <person name="Tonouchi A."/>
        </authorList>
    </citation>
    <scope>NUCLEOTIDE SEQUENCE [LARGE SCALE GENOMIC DNA]</scope>
    <source>
        <strain evidence="2 3">CTTW</strain>
    </source>
</reference>
<dbReference type="GO" id="GO:0005524">
    <property type="term" value="F:ATP binding"/>
    <property type="evidence" value="ECO:0007669"/>
    <property type="project" value="InterPro"/>
</dbReference>
<sequence length="83" mass="9664">MNLLIIDEFLLTPLASDQERELLEIIESRSVKDSIIFCTQFEPSEWYTHNGNESDATVCEAIIDRIIHNSYEVMIDDLLSMRE</sequence>
<evidence type="ECO:0000259" key="1">
    <source>
        <dbReference type="Pfam" id="PF01695"/>
    </source>
</evidence>
<reference evidence="2 3" key="1">
    <citation type="submission" date="2020-08" db="EMBL/GenBank/DDBJ databases">
        <title>Draft genome sequencing of an Anaerocolumna strain isolated from anoxic soil subjected to BSD treatment.</title>
        <authorList>
            <person name="Uek A."/>
            <person name="Tonouchi A."/>
        </authorList>
    </citation>
    <scope>NUCLEOTIDE SEQUENCE [LARGE SCALE GENOMIC DNA]</scope>
    <source>
        <strain evidence="2 3">CTTW</strain>
    </source>
</reference>
<dbReference type="InterPro" id="IPR027417">
    <property type="entry name" value="P-loop_NTPase"/>
</dbReference>
<feature type="domain" description="IstB-like ATP-binding" evidence="1">
    <location>
        <begin position="1"/>
        <end position="77"/>
    </location>
</feature>
<organism evidence="2 3">
    <name type="scientific">Anaerocolumna chitinilytica</name>
    <dbReference type="NCBI Taxonomy" id="1727145"/>
    <lineage>
        <taxon>Bacteria</taxon>
        <taxon>Bacillati</taxon>
        <taxon>Bacillota</taxon>
        <taxon>Clostridia</taxon>
        <taxon>Lachnospirales</taxon>
        <taxon>Lachnospiraceae</taxon>
        <taxon>Anaerocolumna</taxon>
    </lineage>
</organism>
<dbReference type="Pfam" id="PF01695">
    <property type="entry name" value="IstB_IS21"/>
    <property type="match status" value="1"/>
</dbReference>
<dbReference type="KEGG" id="acht:bsdcttw_45100"/>
<evidence type="ECO:0000313" key="2">
    <source>
        <dbReference type="EMBL" id="BCK01470.1"/>
    </source>
</evidence>
<dbReference type="EMBL" id="AP023368">
    <property type="protein sequence ID" value="BCK01470.1"/>
    <property type="molecule type" value="Genomic_DNA"/>
</dbReference>
<keyword evidence="3" id="KW-1185">Reference proteome</keyword>
<accession>A0A7M3SA52</accession>
<dbReference type="Proteomes" id="UP000515703">
    <property type="component" value="Chromosome"/>
</dbReference>
<name>A0A7M3SA52_9FIRM</name>
<evidence type="ECO:0000313" key="3">
    <source>
        <dbReference type="Proteomes" id="UP000515703"/>
    </source>
</evidence>
<gene>
    <name evidence="2" type="ORF">bsdcttw_45100</name>
</gene>
<dbReference type="Gene3D" id="3.40.50.300">
    <property type="entry name" value="P-loop containing nucleotide triphosphate hydrolases"/>
    <property type="match status" value="1"/>
</dbReference>
<proteinExistence type="predicted"/>
<dbReference type="InterPro" id="IPR002611">
    <property type="entry name" value="IstB_ATP-bd"/>
</dbReference>
<protein>
    <recommendedName>
        <fullName evidence="1">IstB-like ATP-binding domain-containing protein</fullName>
    </recommendedName>
</protein>